<name>A0A0N5AW44_9BILA</name>
<evidence type="ECO:0000313" key="2">
    <source>
        <dbReference type="WBParaSite" id="SMUV_0000912801-mRNA-1"/>
    </source>
</evidence>
<evidence type="ECO:0000313" key="1">
    <source>
        <dbReference type="Proteomes" id="UP000046393"/>
    </source>
</evidence>
<reference evidence="2" key="1">
    <citation type="submission" date="2017-02" db="UniProtKB">
        <authorList>
            <consortium name="WormBaseParasite"/>
        </authorList>
    </citation>
    <scope>IDENTIFICATION</scope>
</reference>
<keyword evidence="1" id="KW-1185">Reference proteome</keyword>
<sequence>MGILDCRIFRWEKEAGTSHTVRLIACRNAAIDTRKAFLYILLDYLQIQSEQRFHVVLSTGERMTNSR</sequence>
<dbReference type="Proteomes" id="UP000046393">
    <property type="component" value="Unplaced"/>
</dbReference>
<dbReference type="WBParaSite" id="SMUV_0000912801-mRNA-1">
    <property type="protein sequence ID" value="SMUV_0000912801-mRNA-1"/>
    <property type="gene ID" value="SMUV_0000912801"/>
</dbReference>
<proteinExistence type="predicted"/>
<dbReference type="AlphaFoldDB" id="A0A0N5AW44"/>
<protein>
    <submittedName>
        <fullName evidence="2">Transposase</fullName>
    </submittedName>
</protein>
<organism evidence="1 2">
    <name type="scientific">Syphacia muris</name>
    <dbReference type="NCBI Taxonomy" id="451379"/>
    <lineage>
        <taxon>Eukaryota</taxon>
        <taxon>Metazoa</taxon>
        <taxon>Ecdysozoa</taxon>
        <taxon>Nematoda</taxon>
        <taxon>Chromadorea</taxon>
        <taxon>Rhabditida</taxon>
        <taxon>Spirurina</taxon>
        <taxon>Oxyuridomorpha</taxon>
        <taxon>Oxyuroidea</taxon>
        <taxon>Oxyuridae</taxon>
        <taxon>Syphacia</taxon>
    </lineage>
</organism>
<accession>A0A0N5AW44</accession>